<evidence type="ECO:0000313" key="1">
    <source>
        <dbReference type="EMBL" id="VEL24481.1"/>
    </source>
</evidence>
<name>A0A3S5BHI4_9PLAT</name>
<proteinExistence type="predicted"/>
<organism evidence="1 2">
    <name type="scientific">Protopolystoma xenopodis</name>
    <dbReference type="NCBI Taxonomy" id="117903"/>
    <lineage>
        <taxon>Eukaryota</taxon>
        <taxon>Metazoa</taxon>
        <taxon>Spiralia</taxon>
        <taxon>Lophotrochozoa</taxon>
        <taxon>Platyhelminthes</taxon>
        <taxon>Monogenea</taxon>
        <taxon>Polyopisthocotylea</taxon>
        <taxon>Polystomatidea</taxon>
        <taxon>Polystomatidae</taxon>
        <taxon>Protopolystoma</taxon>
    </lineage>
</organism>
<protein>
    <submittedName>
        <fullName evidence="1">Uncharacterized protein</fullName>
    </submittedName>
</protein>
<evidence type="ECO:0000313" key="2">
    <source>
        <dbReference type="Proteomes" id="UP000784294"/>
    </source>
</evidence>
<dbReference type="AlphaFoldDB" id="A0A3S5BHI4"/>
<accession>A0A3S5BHI4</accession>
<keyword evidence="2" id="KW-1185">Reference proteome</keyword>
<gene>
    <name evidence="1" type="ORF">PXEA_LOCUS17921</name>
</gene>
<sequence length="301" mass="32876">MYQTLLADIAATRYYSKAAQPLINLPYRSTHSRPLTDDGASTPDASGVAWLSYVTPTLLNCDDSFANRSDLGEIEDDTTEASGTLASPTISYAASPTGNILAFDTGTTIDAAQFLLPVYADASEQALPDLYDRVDGDLFIDLATAPLQLSAPYSEAESLLSWTNESKLVRAEADVSLVTKKQSEPEEYWGEKAVCTGISALFSGRQTNLSIAAVHEFYPDENPSSHRVITDDTLTFHSSVDQDEELKEFQTVQEESTSLTPTSDKASLIFISEANQHNHFLETSYELREVSLENCTSITKA</sequence>
<reference evidence="1" key="1">
    <citation type="submission" date="2018-11" db="EMBL/GenBank/DDBJ databases">
        <authorList>
            <consortium name="Pathogen Informatics"/>
        </authorList>
    </citation>
    <scope>NUCLEOTIDE SEQUENCE</scope>
</reference>
<dbReference type="Proteomes" id="UP000784294">
    <property type="component" value="Unassembled WGS sequence"/>
</dbReference>
<dbReference type="EMBL" id="CAAALY010067967">
    <property type="protein sequence ID" value="VEL24481.1"/>
    <property type="molecule type" value="Genomic_DNA"/>
</dbReference>
<comment type="caution">
    <text evidence="1">The sequence shown here is derived from an EMBL/GenBank/DDBJ whole genome shotgun (WGS) entry which is preliminary data.</text>
</comment>
<feature type="non-terminal residue" evidence="1">
    <location>
        <position position="1"/>
    </location>
</feature>